<keyword evidence="2" id="KW-1185">Reference proteome</keyword>
<dbReference type="Proteomes" id="UP000186058">
    <property type="component" value="Unassembled WGS sequence"/>
</dbReference>
<proteinExistence type="predicted"/>
<organism evidence="1 2">
    <name type="scientific">Paenibacillus helianthi</name>
    <dbReference type="NCBI Taxonomy" id="1349432"/>
    <lineage>
        <taxon>Bacteria</taxon>
        <taxon>Bacillati</taxon>
        <taxon>Bacillota</taxon>
        <taxon>Bacilli</taxon>
        <taxon>Bacillales</taxon>
        <taxon>Paenibacillaceae</taxon>
        <taxon>Paenibacillus</taxon>
    </lineage>
</organism>
<accession>A0ABX3EVG6</accession>
<gene>
    <name evidence="1" type="ORF">A3844_06235</name>
</gene>
<protein>
    <submittedName>
        <fullName evidence="1">Uncharacterized protein</fullName>
    </submittedName>
</protein>
<evidence type="ECO:0000313" key="1">
    <source>
        <dbReference type="EMBL" id="OKP89575.1"/>
    </source>
</evidence>
<name>A0ABX3EVG6_9BACL</name>
<sequence>MNLENTIKVKSNGGEVWNWRSDSVRLCLRMLSAISGTIQNIWRQQRPEVQTFPGVTASTKYDIFLVGWAPDKKKPRQTAAGALLYYLIPFSAV</sequence>
<reference evidence="1 2" key="1">
    <citation type="submission" date="2016-03" db="EMBL/GenBank/DDBJ databases">
        <authorList>
            <person name="Sant'Anna F.H."/>
            <person name="Ambrosini A."/>
            <person name="Souza R."/>
            <person name="Bach E."/>
            <person name="Fernandes G."/>
            <person name="Balsanelli E."/>
            <person name="Baura V.A."/>
            <person name="Souza E.M."/>
            <person name="Passaglia L."/>
        </authorList>
    </citation>
    <scope>NUCLEOTIDE SEQUENCE [LARGE SCALE GENOMIC DNA]</scope>
    <source>
        <strain evidence="1 2">P26E</strain>
    </source>
</reference>
<dbReference type="EMBL" id="LVWI01000014">
    <property type="protein sequence ID" value="OKP89575.1"/>
    <property type="molecule type" value="Genomic_DNA"/>
</dbReference>
<comment type="caution">
    <text evidence="1">The sequence shown here is derived from an EMBL/GenBank/DDBJ whole genome shotgun (WGS) entry which is preliminary data.</text>
</comment>
<evidence type="ECO:0000313" key="2">
    <source>
        <dbReference type="Proteomes" id="UP000186058"/>
    </source>
</evidence>